<dbReference type="EMBL" id="JAPMLT010000021">
    <property type="protein sequence ID" value="MCX7572395.1"/>
    <property type="molecule type" value="Genomic_DNA"/>
</dbReference>
<organism evidence="1 2">
    <name type="scientific">Tumebacillus lacus</name>
    <dbReference type="NCBI Taxonomy" id="2995335"/>
    <lineage>
        <taxon>Bacteria</taxon>
        <taxon>Bacillati</taxon>
        <taxon>Bacillota</taxon>
        <taxon>Bacilli</taxon>
        <taxon>Bacillales</taxon>
        <taxon>Alicyclobacillaceae</taxon>
        <taxon>Tumebacillus</taxon>
    </lineage>
</organism>
<dbReference type="Proteomes" id="UP001208017">
    <property type="component" value="Unassembled WGS sequence"/>
</dbReference>
<dbReference type="RefSeq" id="WP_267153642.1">
    <property type="nucleotide sequence ID" value="NZ_JAPMLT010000021.1"/>
</dbReference>
<accession>A0ABT3X9V7</accession>
<gene>
    <name evidence="1" type="ORF">OS242_21020</name>
</gene>
<proteinExistence type="predicted"/>
<sequence length="75" mass="8891">MDELIEVCRKFQDGLCTIEDLYRRLSWIAVPDQFSEVVSKAEKDLEIIQFTEVEEKWHCEGMRVLEQLLKELGCK</sequence>
<name>A0ABT3X9V7_9BACL</name>
<keyword evidence="2" id="KW-1185">Reference proteome</keyword>
<reference evidence="1 2" key="1">
    <citation type="submission" date="2022-11" db="EMBL/GenBank/DDBJ databases">
        <title>Study of microbial diversity in lake waters.</title>
        <authorList>
            <person name="Zhang J."/>
        </authorList>
    </citation>
    <scope>NUCLEOTIDE SEQUENCE [LARGE SCALE GENOMIC DNA]</scope>
    <source>
        <strain evidence="1 2">DT12</strain>
    </source>
</reference>
<evidence type="ECO:0000313" key="2">
    <source>
        <dbReference type="Proteomes" id="UP001208017"/>
    </source>
</evidence>
<comment type="caution">
    <text evidence="1">The sequence shown here is derived from an EMBL/GenBank/DDBJ whole genome shotgun (WGS) entry which is preliminary data.</text>
</comment>
<protein>
    <submittedName>
        <fullName evidence="1">Uncharacterized protein</fullName>
    </submittedName>
</protein>
<evidence type="ECO:0000313" key="1">
    <source>
        <dbReference type="EMBL" id="MCX7572395.1"/>
    </source>
</evidence>